<keyword evidence="3" id="KW-1185">Reference proteome</keyword>
<dbReference type="EMBL" id="MK558262">
    <property type="protein sequence ID" value="QDL57066.1"/>
    <property type="molecule type" value="Genomic_DNA"/>
</dbReference>
<dbReference type="PANTHER" id="PTHR11486">
    <property type="entry name" value="FIBROBLAST GROWTH FACTOR"/>
    <property type="match status" value="1"/>
</dbReference>
<dbReference type="KEGG" id="vg:80538249"/>
<dbReference type="Gene3D" id="2.80.10.50">
    <property type="match status" value="1"/>
</dbReference>
<dbReference type="Pfam" id="PF00167">
    <property type="entry name" value="FGF"/>
    <property type="match status" value="1"/>
</dbReference>
<protein>
    <submittedName>
        <fullName evidence="2">FGF</fullName>
    </submittedName>
</protein>
<dbReference type="Proteomes" id="UP000831804">
    <property type="component" value="Segment"/>
</dbReference>
<gene>
    <name evidence="2" type="primary">fgf</name>
    <name evidence="2" type="ORF">DijuNPV-ORF-129</name>
</gene>
<dbReference type="PROSITE" id="PS00247">
    <property type="entry name" value="HBGF_FGF"/>
    <property type="match status" value="1"/>
</dbReference>
<dbReference type="RefSeq" id="YP_010799881.1">
    <property type="nucleotide sequence ID" value="NC_076692.1"/>
</dbReference>
<dbReference type="GeneID" id="80538249"/>
<dbReference type="InterPro" id="IPR002209">
    <property type="entry name" value="Fibroblast_GF_fam"/>
</dbReference>
<dbReference type="InterPro" id="IPR008996">
    <property type="entry name" value="IL1/FGF"/>
</dbReference>
<dbReference type="SUPFAM" id="SSF50353">
    <property type="entry name" value="Cytokine"/>
    <property type="match status" value="1"/>
</dbReference>
<comment type="similarity">
    <text evidence="1">Belongs to the heparin-binding growth factors family.</text>
</comment>
<accession>A0AAE6H3H2</accession>
<organism evidence="2 3">
    <name type="scientific">Dione juno nucleopolyhedrovirus</name>
    <dbReference type="NCBI Taxonomy" id="2594175"/>
    <lineage>
        <taxon>Viruses</taxon>
        <taxon>Viruses incertae sedis</taxon>
        <taxon>Naldaviricetes</taxon>
        <taxon>Lefavirales</taxon>
        <taxon>Baculoviridae</taxon>
        <taxon>Alphabaculovirus</taxon>
        <taxon>Alphabaculovirus dijunonis</taxon>
    </lineage>
</organism>
<evidence type="ECO:0000313" key="2">
    <source>
        <dbReference type="EMBL" id="QDL57066.1"/>
    </source>
</evidence>
<dbReference type="CDD" id="cd23311">
    <property type="entry name" value="beta-trefoil_FGF_Bnl-like"/>
    <property type="match status" value="1"/>
</dbReference>
<reference evidence="2" key="1">
    <citation type="journal article" date="2019" name="Viruses">
        <title>A Nymphalid-Infecting Group I Alphabaculovirus Isolated from the Major Passion Fruit Caterpillar Pest Dione juno juno (Lepidoptera: Nymphalidae).</title>
        <authorList>
            <person name="Ribeiro B.M."/>
            <person name="Dos Santos E.R."/>
            <person name="Trentin L.B."/>
            <person name="da Silva L.A."/>
            <person name="de Melo F.L."/>
            <person name="Kitajima E.W."/>
            <person name="Ardisson-Araujo D.M.P."/>
        </authorList>
    </citation>
    <scope>NUCLEOTIDE SEQUENCE</scope>
    <source>
        <strain evidence="2">Araguari-MG</strain>
    </source>
</reference>
<evidence type="ECO:0000313" key="3">
    <source>
        <dbReference type="Proteomes" id="UP000831804"/>
    </source>
</evidence>
<name>A0AAE6H3H2_9ABAC</name>
<dbReference type="SMART" id="SM00442">
    <property type="entry name" value="FGF"/>
    <property type="match status" value="1"/>
</dbReference>
<evidence type="ECO:0000256" key="1">
    <source>
        <dbReference type="ARBA" id="ARBA00007936"/>
    </source>
</evidence>
<sequence>MHRFVPLVSILASLCLGYEPPLLHITGTQRLTQVFIRHRYLAVRVDGTVAGTTEAHHPDTVLQRVSHSHGRILLRNAVSCMHVCLDRCGAMYASAALSSDCVLNEIMLENNYDVLYKIYNGKKTYVALDNDGRPRRVQLPRRRPLRNMSVYTRILCKPIKHTAVIGRQCPRQNETIEHRKCRVS</sequence>
<proteinExistence type="inferred from homology"/>
<dbReference type="GO" id="GO:0008083">
    <property type="term" value="F:growth factor activity"/>
    <property type="evidence" value="ECO:0007669"/>
    <property type="project" value="InterPro"/>
</dbReference>